<evidence type="ECO:0000313" key="2">
    <source>
        <dbReference type="EMBL" id="KAK6734774.1"/>
    </source>
</evidence>
<accession>A0ABR1C9Z0</accession>
<reference evidence="2 3" key="1">
    <citation type="submission" date="2023-08" db="EMBL/GenBank/DDBJ databases">
        <title>A Necator americanus chromosomal reference genome.</title>
        <authorList>
            <person name="Ilik V."/>
            <person name="Petrzelkova K.J."/>
            <person name="Pardy F."/>
            <person name="Fuh T."/>
            <person name="Niatou-Singa F.S."/>
            <person name="Gouil Q."/>
            <person name="Baker L."/>
            <person name="Ritchie M.E."/>
            <person name="Jex A.R."/>
            <person name="Gazzola D."/>
            <person name="Li H."/>
            <person name="Toshio Fujiwara R."/>
            <person name="Zhan B."/>
            <person name="Aroian R.V."/>
            <person name="Pafco B."/>
            <person name="Schwarz E.M."/>
        </authorList>
    </citation>
    <scope>NUCLEOTIDE SEQUENCE [LARGE SCALE GENOMIC DNA]</scope>
    <source>
        <strain evidence="2 3">Aroian</strain>
        <tissue evidence="2">Whole animal</tissue>
    </source>
</reference>
<gene>
    <name evidence="2" type="primary">Necator_chrII.g5937</name>
    <name evidence="2" type="ORF">RB195_018144</name>
</gene>
<dbReference type="EMBL" id="JAVFWL010000002">
    <property type="protein sequence ID" value="KAK6734774.1"/>
    <property type="molecule type" value="Genomic_DNA"/>
</dbReference>
<name>A0ABR1C9Z0_NECAM</name>
<keyword evidence="1" id="KW-0472">Membrane</keyword>
<sequence>MLDITEQSSTFPTETENRTSMLDDDVIFWKEVAFLGVIGFLTCFFFVLTCVLICLLRLVPVGIGANLNKIWRSNTSLVFSWLGCDRKVQLSPEEILRRICA</sequence>
<dbReference type="Proteomes" id="UP001303046">
    <property type="component" value="Unassembled WGS sequence"/>
</dbReference>
<proteinExistence type="predicted"/>
<keyword evidence="1" id="KW-1133">Transmembrane helix</keyword>
<evidence type="ECO:0000313" key="3">
    <source>
        <dbReference type="Proteomes" id="UP001303046"/>
    </source>
</evidence>
<evidence type="ECO:0000256" key="1">
    <source>
        <dbReference type="SAM" id="Phobius"/>
    </source>
</evidence>
<comment type="caution">
    <text evidence="2">The sequence shown here is derived from an EMBL/GenBank/DDBJ whole genome shotgun (WGS) entry which is preliminary data.</text>
</comment>
<feature type="transmembrane region" description="Helical" evidence="1">
    <location>
        <begin position="32"/>
        <end position="59"/>
    </location>
</feature>
<keyword evidence="1" id="KW-0812">Transmembrane</keyword>
<organism evidence="2 3">
    <name type="scientific">Necator americanus</name>
    <name type="common">Human hookworm</name>
    <dbReference type="NCBI Taxonomy" id="51031"/>
    <lineage>
        <taxon>Eukaryota</taxon>
        <taxon>Metazoa</taxon>
        <taxon>Ecdysozoa</taxon>
        <taxon>Nematoda</taxon>
        <taxon>Chromadorea</taxon>
        <taxon>Rhabditida</taxon>
        <taxon>Rhabditina</taxon>
        <taxon>Rhabditomorpha</taxon>
        <taxon>Strongyloidea</taxon>
        <taxon>Ancylostomatidae</taxon>
        <taxon>Bunostominae</taxon>
        <taxon>Necator</taxon>
    </lineage>
</organism>
<keyword evidence="3" id="KW-1185">Reference proteome</keyword>
<protein>
    <submittedName>
        <fullName evidence="2">Uncharacterized protein</fullName>
    </submittedName>
</protein>